<organism evidence="1 2">
    <name type="scientific">Roseofilum reptotaenium AO1-A</name>
    <dbReference type="NCBI Taxonomy" id="1925591"/>
    <lineage>
        <taxon>Bacteria</taxon>
        <taxon>Bacillati</taxon>
        <taxon>Cyanobacteriota</taxon>
        <taxon>Cyanophyceae</taxon>
        <taxon>Desertifilales</taxon>
        <taxon>Desertifilaceae</taxon>
        <taxon>Roseofilum</taxon>
    </lineage>
</organism>
<reference evidence="1" key="1">
    <citation type="submission" date="2016-10" db="EMBL/GenBank/DDBJ databases">
        <title>CRISPR-Cas defence system in Roseofilum reptotaenium: evidence of a bacteriophage-cyanobacterium arms race in the coral black band disease.</title>
        <authorList>
            <person name="Buerger P."/>
            <person name="Wood-Charlson E.M."/>
            <person name="Weynberg K.D."/>
            <person name="Willis B."/>
            <person name="Van Oppen M.J."/>
        </authorList>
    </citation>
    <scope>NUCLEOTIDE SEQUENCE [LARGE SCALE GENOMIC DNA]</scope>
    <source>
        <strain evidence="1">AO1-A</strain>
    </source>
</reference>
<proteinExistence type="predicted"/>
<sequence>MLREQLVLYGIAGESVSTDNIVIIPAYYELFVSFNRDALKFDFSLRSYMDENGYNMSEICHTFYQFSKNYLDILDASCDAIWVRAKIPSAFRYLSPSKIDCRYNLLDIPFLAVILDDPRGFPSLHPFTCIEEDLQAGLEFYPTTPYKQGLRIANVFWKLLLEHQGLTDFMDDVLGDHYDDYESVVMGSNFTTGYQWKEFYLETYS</sequence>
<protein>
    <submittedName>
        <fullName evidence="1">Uncharacterized protein</fullName>
    </submittedName>
</protein>
<keyword evidence="2" id="KW-1185">Reference proteome</keyword>
<accession>A0A1L9QW94</accession>
<evidence type="ECO:0000313" key="2">
    <source>
        <dbReference type="Proteomes" id="UP000183940"/>
    </source>
</evidence>
<comment type="caution">
    <text evidence="1">The sequence shown here is derived from an EMBL/GenBank/DDBJ whole genome shotgun (WGS) entry which is preliminary data.</text>
</comment>
<name>A0A1L9QW94_9CYAN</name>
<evidence type="ECO:0000313" key="1">
    <source>
        <dbReference type="EMBL" id="OJJ26950.1"/>
    </source>
</evidence>
<dbReference type="EMBL" id="MLAW01000004">
    <property type="protein sequence ID" value="OJJ26950.1"/>
    <property type="molecule type" value="Genomic_DNA"/>
</dbReference>
<dbReference type="AlphaFoldDB" id="A0A1L9QW94"/>
<dbReference type="Proteomes" id="UP000183940">
    <property type="component" value="Unassembled WGS sequence"/>
</dbReference>
<gene>
    <name evidence="1" type="ORF">BI308_04485</name>
</gene>